<evidence type="ECO:0000313" key="11">
    <source>
        <dbReference type="Proteomes" id="UP000788993"/>
    </source>
</evidence>
<dbReference type="Pfam" id="PF00675">
    <property type="entry name" value="Peptidase_M16"/>
    <property type="match status" value="1"/>
</dbReference>
<evidence type="ECO:0000256" key="6">
    <source>
        <dbReference type="ARBA" id="ARBA00023049"/>
    </source>
</evidence>
<evidence type="ECO:0000259" key="8">
    <source>
        <dbReference type="Pfam" id="PF16187"/>
    </source>
</evidence>
<dbReference type="InterPro" id="IPR011765">
    <property type="entry name" value="Pept_M16_N"/>
</dbReference>
<dbReference type="GO" id="GO:0005739">
    <property type="term" value="C:mitochondrion"/>
    <property type="evidence" value="ECO:0007669"/>
    <property type="project" value="TreeGrafter"/>
</dbReference>
<evidence type="ECO:0000256" key="1">
    <source>
        <dbReference type="ARBA" id="ARBA00007261"/>
    </source>
</evidence>
<protein>
    <recommendedName>
        <fullName evidence="12">Peptidase M16 N-terminal domain-containing protein</fullName>
    </recommendedName>
</protein>
<comment type="similarity">
    <text evidence="1">Belongs to the peptidase M16 family.</text>
</comment>
<dbReference type="PANTHER" id="PTHR43690:SF18">
    <property type="entry name" value="INSULIN-DEGRADING ENZYME-RELATED"/>
    <property type="match status" value="1"/>
</dbReference>
<evidence type="ECO:0000256" key="4">
    <source>
        <dbReference type="ARBA" id="ARBA00022801"/>
    </source>
</evidence>
<evidence type="ECO:0000313" key="10">
    <source>
        <dbReference type="EMBL" id="KAH3659735.1"/>
    </source>
</evidence>
<name>A0A9P8SZD9_9ASCO</name>
<feature type="domain" description="Peptidase M16 middle/third" evidence="8">
    <location>
        <begin position="462"/>
        <end position="719"/>
    </location>
</feature>
<dbReference type="InterPro" id="IPR050626">
    <property type="entry name" value="Peptidase_M16"/>
</dbReference>
<comment type="caution">
    <text evidence="10">The sequence shown here is derived from an EMBL/GenBank/DDBJ whole genome shotgun (WGS) entry which is preliminary data.</text>
</comment>
<sequence>MPLYIPLGARNCSHLRFVLPNGINVLLISDPTQETAACSLSVAVGHHSNSKETVGLAHFCEHMVCVSSREYPETDLCKKLVYCSGGRWNAATVGEKTSFFFEVPAFNSDGTPDLGVYEEVLGVFSSCFRSPTFNKDYARREIMAIDSEHTKNCSVVGKMAHHGLRLLASPEHPFHRFSTGNFDTLFRGREASLHDELVRFYEQNYQAWKTGVVLMGPQSLIALKKLAIANFSECMPSQRTETSNVLKTCWAPVYSSPVFTELGKMVLIESANTTPTLRICFPFTTDSKELLIFAHAWSYLMGSESEVSFNSELFRGGLIKGSYSSCPLITFKDRLLQLELNLTIAGTRDHQKIFEYLIRYTQEVFSPDPKRVKRMARLMSQFNSIELYNFLHHDTEASACSRCRSLGQLLLEDEQIHSEWLLKNAPCWGFSDAGYDGSYEESLEAQTWWKKKSEQFCALMRSTVCKKNMLATLVAPGDFLAQFGKQEYEVDPYYGFNYKILPITFSQSDFQVRLPRPNQFVVGQIDNQTGLYELLRSTLESSRTFVYASKEETTPPELVHSSQETQLWLKRDRDKYLGKAYFSFEITNVTIEPSVQSTLSLEIFCDIVKELLRETLYPALELWYAYDLFHSMKGTCGLVIHVSGSTVGIHNILEIMTNKLREVSDNFVSLVTPSMFRQSRIRIKMKYENLRTLRSHELASLGLLSVLEPGTWPLEDRLETLEELDIQTVATTAKATFESCQLIALLHGDVSKLDYQRTVDILKTLVTEFAAPQYKQLHTLSLPHGCNYRIHGFSPDETNALVYYLQLGARKNTRDRSLARFVAYILSTFFTTKIRTQYQLGYVAFAGLRTLKDTVGVHVTIMSGDHEPLALDAKIDDIVAEWIREFEKNSSKYAEIVQQFIKSLNHPVNENSCLTFGTVGRSLGDGKLIKEHQSFWNQILNQSLNFSASGEDQIDVAVIENLRFSSLIKYLKTKLVSEERSKLSIMLSTRFSHEEAAIKLRPIRLQTFLTGAGLPIKREKLEQLLAQAGDSQAQLARLLFKHYQEQGGSLRLISTTVMKLTKDVFARSRKADTPRTSSTEITNLESWKCHMQEQIAQN</sequence>
<reference evidence="10" key="2">
    <citation type="submission" date="2021-01" db="EMBL/GenBank/DDBJ databases">
        <authorList>
            <person name="Schikora-Tamarit M.A."/>
        </authorList>
    </citation>
    <scope>NUCLEOTIDE SEQUENCE</scope>
    <source>
        <strain evidence="10">NCAIM Y.01608</strain>
    </source>
</reference>
<reference evidence="10" key="1">
    <citation type="journal article" date="2021" name="Open Biol.">
        <title>Shared evolutionary footprints suggest mitochondrial oxidative damage underlies multiple complex I losses in fungi.</title>
        <authorList>
            <person name="Schikora-Tamarit M.A."/>
            <person name="Marcet-Houben M."/>
            <person name="Nosek J."/>
            <person name="Gabaldon T."/>
        </authorList>
    </citation>
    <scope>NUCLEOTIDE SEQUENCE</scope>
    <source>
        <strain evidence="10">NCAIM Y.01608</strain>
    </source>
</reference>
<evidence type="ECO:0000256" key="2">
    <source>
        <dbReference type="ARBA" id="ARBA00022670"/>
    </source>
</evidence>
<organism evidence="10 11">
    <name type="scientific">Ogataea polymorpha</name>
    <dbReference type="NCBI Taxonomy" id="460523"/>
    <lineage>
        <taxon>Eukaryota</taxon>
        <taxon>Fungi</taxon>
        <taxon>Dikarya</taxon>
        <taxon>Ascomycota</taxon>
        <taxon>Saccharomycotina</taxon>
        <taxon>Pichiomycetes</taxon>
        <taxon>Pichiales</taxon>
        <taxon>Pichiaceae</taxon>
        <taxon>Ogataea</taxon>
    </lineage>
</organism>
<accession>A0A9P8SZD9</accession>
<dbReference type="Pfam" id="PF22456">
    <property type="entry name" value="PqqF-like_C_4"/>
    <property type="match status" value="1"/>
</dbReference>
<keyword evidence="5" id="KW-0862">Zinc</keyword>
<evidence type="ECO:0000259" key="7">
    <source>
        <dbReference type="Pfam" id="PF00675"/>
    </source>
</evidence>
<evidence type="ECO:0000256" key="3">
    <source>
        <dbReference type="ARBA" id="ARBA00022723"/>
    </source>
</evidence>
<dbReference type="Gene3D" id="3.30.830.10">
    <property type="entry name" value="Metalloenzyme, LuxS/M16 peptidase-like"/>
    <property type="match status" value="4"/>
</dbReference>
<keyword evidence="2" id="KW-0645">Protease</keyword>
<dbReference type="PANTHER" id="PTHR43690">
    <property type="entry name" value="NARDILYSIN"/>
    <property type="match status" value="1"/>
</dbReference>
<proteinExistence type="inferred from homology"/>
<dbReference type="Proteomes" id="UP000788993">
    <property type="component" value="Unassembled WGS sequence"/>
</dbReference>
<dbReference type="InterPro" id="IPR011249">
    <property type="entry name" value="Metalloenz_LuxS/M16"/>
</dbReference>
<dbReference type="GO" id="GO:0043171">
    <property type="term" value="P:peptide catabolic process"/>
    <property type="evidence" value="ECO:0007669"/>
    <property type="project" value="TreeGrafter"/>
</dbReference>
<keyword evidence="11" id="KW-1185">Reference proteome</keyword>
<dbReference type="Pfam" id="PF16187">
    <property type="entry name" value="Peptidase_M16_M"/>
    <property type="match status" value="1"/>
</dbReference>
<dbReference type="InterPro" id="IPR032632">
    <property type="entry name" value="Peptidase_M16_M"/>
</dbReference>
<evidence type="ECO:0000259" key="9">
    <source>
        <dbReference type="Pfam" id="PF22456"/>
    </source>
</evidence>
<evidence type="ECO:0008006" key="12">
    <source>
        <dbReference type="Google" id="ProtNLM"/>
    </source>
</evidence>
<evidence type="ECO:0000256" key="5">
    <source>
        <dbReference type="ARBA" id="ARBA00022833"/>
    </source>
</evidence>
<feature type="domain" description="Peptidase M16 N-terminal" evidence="7">
    <location>
        <begin position="25"/>
        <end position="149"/>
    </location>
</feature>
<gene>
    <name evidence="10" type="ORF">OGATHE_005780</name>
</gene>
<dbReference type="AlphaFoldDB" id="A0A9P8SZD9"/>
<keyword evidence="6" id="KW-0482">Metalloprotease</keyword>
<dbReference type="SUPFAM" id="SSF63411">
    <property type="entry name" value="LuxS/MPP-like metallohydrolase"/>
    <property type="match status" value="4"/>
</dbReference>
<keyword evidence="3" id="KW-0479">Metal-binding</keyword>
<dbReference type="InterPro" id="IPR054734">
    <property type="entry name" value="PqqF-like_C_4"/>
</dbReference>
<dbReference type="GO" id="GO:0004222">
    <property type="term" value="F:metalloendopeptidase activity"/>
    <property type="evidence" value="ECO:0007669"/>
    <property type="project" value="TreeGrafter"/>
</dbReference>
<dbReference type="GO" id="GO:0051603">
    <property type="term" value="P:proteolysis involved in protein catabolic process"/>
    <property type="evidence" value="ECO:0007669"/>
    <property type="project" value="TreeGrafter"/>
</dbReference>
<feature type="domain" description="Coenzyme PQQ synthesis protein F-like C-terminal lobe" evidence="9">
    <location>
        <begin position="823"/>
        <end position="907"/>
    </location>
</feature>
<keyword evidence="4" id="KW-0378">Hydrolase</keyword>
<dbReference type="EMBL" id="JAEUBD010001504">
    <property type="protein sequence ID" value="KAH3659735.1"/>
    <property type="molecule type" value="Genomic_DNA"/>
</dbReference>
<dbReference type="GO" id="GO:0046872">
    <property type="term" value="F:metal ion binding"/>
    <property type="evidence" value="ECO:0007669"/>
    <property type="project" value="UniProtKB-KW"/>
</dbReference>
<dbReference type="GO" id="GO:0005829">
    <property type="term" value="C:cytosol"/>
    <property type="evidence" value="ECO:0007669"/>
    <property type="project" value="TreeGrafter"/>
</dbReference>